<evidence type="ECO:0000256" key="1">
    <source>
        <dbReference type="SAM" id="Phobius"/>
    </source>
</evidence>
<protein>
    <submittedName>
        <fullName evidence="3">Uncharacterized protein LOC105423314</fullName>
    </submittedName>
</protein>
<proteinExistence type="predicted"/>
<keyword evidence="1" id="KW-1133">Transmembrane helix</keyword>
<sequence length="120" mass="13749">MSESNYWQRNKKSDSSKPLLLNLHPVNLSRESYTFTFTVCEETPTRDARGRYVIRGCAGAGVSTRIALRATPSQFSTELHCFIGKLVGSTRTRHRFQLGLFIFSFLTSSYFILSFRITLR</sequence>
<reference evidence="3" key="1">
    <citation type="submission" date="2025-08" db="UniProtKB">
        <authorList>
            <consortium name="RefSeq"/>
        </authorList>
    </citation>
    <scope>IDENTIFICATION</scope>
</reference>
<dbReference type="KEGG" id="pbar:105423314"/>
<organism evidence="2 3">
    <name type="scientific">Pogonomyrmex barbatus</name>
    <name type="common">red harvester ant</name>
    <dbReference type="NCBI Taxonomy" id="144034"/>
    <lineage>
        <taxon>Eukaryota</taxon>
        <taxon>Metazoa</taxon>
        <taxon>Ecdysozoa</taxon>
        <taxon>Arthropoda</taxon>
        <taxon>Hexapoda</taxon>
        <taxon>Insecta</taxon>
        <taxon>Pterygota</taxon>
        <taxon>Neoptera</taxon>
        <taxon>Endopterygota</taxon>
        <taxon>Hymenoptera</taxon>
        <taxon>Apocrita</taxon>
        <taxon>Aculeata</taxon>
        <taxon>Formicoidea</taxon>
        <taxon>Formicidae</taxon>
        <taxon>Myrmicinae</taxon>
        <taxon>Pogonomyrmex</taxon>
    </lineage>
</organism>
<dbReference type="OrthoDB" id="10543939at2759"/>
<accession>A0A6I9VZ52</accession>
<dbReference type="GeneID" id="105423314"/>
<gene>
    <name evidence="3" type="primary">LOC105423314</name>
</gene>
<evidence type="ECO:0000313" key="2">
    <source>
        <dbReference type="Proteomes" id="UP000504615"/>
    </source>
</evidence>
<keyword evidence="2" id="KW-1185">Reference proteome</keyword>
<feature type="transmembrane region" description="Helical" evidence="1">
    <location>
        <begin position="98"/>
        <end position="119"/>
    </location>
</feature>
<evidence type="ECO:0000313" key="3">
    <source>
        <dbReference type="RefSeq" id="XP_011631322.1"/>
    </source>
</evidence>
<keyword evidence="1" id="KW-0812">Transmembrane</keyword>
<name>A0A6I9VZ52_9HYME</name>
<dbReference type="RefSeq" id="XP_011631322.1">
    <property type="nucleotide sequence ID" value="XM_011633020.1"/>
</dbReference>
<dbReference type="Proteomes" id="UP000504615">
    <property type="component" value="Unplaced"/>
</dbReference>
<dbReference type="AlphaFoldDB" id="A0A6I9VZ52"/>
<keyword evidence="1" id="KW-0472">Membrane</keyword>